<protein>
    <submittedName>
        <fullName evidence="2">Uncharacterized protein</fullName>
    </submittedName>
</protein>
<accession>A0A6A4GT30</accession>
<sequence>MSTTEDSTNIPPVLKSESSSTSTSRSASPAIAISPPTFGELDIPAAISRTISSRCSQTHGMARLRFHLLFSLGRESCRSV</sequence>
<proteinExistence type="predicted"/>
<feature type="compositionally biased region" description="Polar residues" evidence="1">
    <location>
        <begin position="1"/>
        <end position="10"/>
    </location>
</feature>
<gene>
    <name evidence="2" type="ORF">BT96DRAFT_416308</name>
</gene>
<keyword evidence="3" id="KW-1185">Reference proteome</keyword>
<evidence type="ECO:0000313" key="3">
    <source>
        <dbReference type="Proteomes" id="UP000799118"/>
    </source>
</evidence>
<dbReference type="EMBL" id="ML769719">
    <property type="protein sequence ID" value="KAE9388921.1"/>
    <property type="molecule type" value="Genomic_DNA"/>
</dbReference>
<feature type="compositionally biased region" description="Low complexity" evidence="1">
    <location>
        <begin position="16"/>
        <end position="37"/>
    </location>
</feature>
<dbReference type="AlphaFoldDB" id="A0A6A4GT30"/>
<feature type="region of interest" description="Disordered" evidence="1">
    <location>
        <begin position="1"/>
        <end position="37"/>
    </location>
</feature>
<organism evidence="2 3">
    <name type="scientific">Gymnopus androsaceus JB14</name>
    <dbReference type="NCBI Taxonomy" id="1447944"/>
    <lineage>
        <taxon>Eukaryota</taxon>
        <taxon>Fungi</taxon>
        <taxon>Dikarya</taxon>
        <taxon>Basidiomycota</taxon>
        <taxon>Agaricomycotina</taxon>
        <taxon>Agaricomycetes</taxon>
        <taxon>Agaricomycetidae</taxon>
        <taxon>Agaricales</taxon>
        <taxon>Marasmiineae</taxon>
        <taxon>Omphalotaceae</taxon>
        <taxon>Gymnopus</taxon>
    </lineage>
</organism>
<dbReference type="Proteomes" id="UP000799118">
    <property type="component" value="Unassembled WGS sequence"/>
</dbReference>
<reference evidence="2" key="1">
    <citation type="journal article" date="2019" name="Environ. Microbiol.">
        <title>Fungal ecological strategies reflected in gene transcription - a case study of two litter decomposers.</title>
        <authorList>
            <person name="Barbi F."/>
            <person name="Kohler A."/>
            <person name="Barry K."/>
            <person name="Baskaran P."/>
            <person name="Daum C."/>
            <person name="Fauchery L."/>
            <person name="Ihrmark K."/>
            <person name="Kuo A."/>
            <person name="LaButti K."/>
            <person name="Lipzen A."/>
            <person name="Morin E."/>
            <person name="Grigoriev I.V."/>
            <person name="Henrissat B."/>
            <person name="Lindahl B."/>
            <person name="Martin F."/>
        </authorList>
    </citation>
    <scope>NUCLEOTIDE SEQUENCE</scope>
    <source>
        <strain evidence="2">JB14</strain>
    </source>
</reference>
<evidence type="ECO:0000256" key="1">
    <source>
        <dbReference type="SAM" id="MobiDB-lite"/>
    </source>
</evidence>
<evidence type="ECO:0000313" key="2">
    <source>
        <dbReference type="EMBL" id="KAE9388921.1"/>
    </source>
</evidence>
<name>A0A6A4GT30_9AGAR</name>